<reference evidence="1 2" key="1">
    <citation type="submission" date="2019-01" db="EMBL/GenBank/DDBJ databases">
        <authorList>
            <person name="Sayadi A."/>
        </authorList>
    </citation>
    <scope>NUCLEOTIDE SEQUENCE [LARGE SCALE GENOMIC DNA]</scope>
</reference>
<gene>
    <name evidence="1" type="ORF">CALMAC_LOCUS14174</name>
</gene>
<accession>A0A653D495</accession>
<dbReference type="Proteomes" id="UP000410492">
    <property type="component" value="Unassembled WGS sequence"/>
</dbReference>
<dbReference type="AlphaFoldDB" id="A0A653D495"/>
<dbReference type="EMBL" id="CAACVG010010037">
    <property type="protein sequence ID" value="VEN54783.1"/>
    <property type="molecule type" value="Genomic_DNA"/>
</dbReference>
<feature type="non-terminal residue" evidence="1">
    <location>
        <position position="173"/>
    </location>
</feature>
<protein>
    <submittedName>
        <fullName evidence="1">Uncharacterized protein</fullName>
    </submittedName>
</protein>
<dbReference type="OrthoDB" id="7790442at2759"/>
<evidence type="ECO:0000313" key="1">
    <source>
        <dbReference type="EMBL" id="VEN54783.1"/>
    </source>
</evidence>
<evidence type="ECO:0000313" key="2">
    <source>
        <dbReference type="Proteomes" id="UP000410492"/>
    </source>
</evidence>
<proteinExistence type="predicted"/>
<keyword evidence="2" id="KW-1185">Reference proteome</keyword>
<sequence>MSDRPSAVRILEDARRLNMMDGHFVWVWVDTEAVVTIKNSTVSVDDDKEPSKDQERFKRAYEGRERDTRNTVDGSRKSTAVNGAMDDISEMQASYLVQNDQFLFFHREDRKWTDRRPRSKGGGSPALGQLPPGLLSLKPLPMKVDRHLVKGAVRLLIVALKAALDQSTSAILG</sequence>
<name>A0A653D495_CALMS</name>
<organism evidence="1 2">
    <name type="scientific">Callosobruchus maculatus</name>
    <name type="common">Southern cowpea weevil</name>
    <name type="synonym">Pulse bruchid</name>
    <dbReference type="NCBI Taxonomy" id="64391"/>
    <lineage>
        <taxon>Eukaryota</taxon>
        <taxon>Metazoa</taxon>
        <taxon>Ecdysozoa</taxon>
        <taxon>Arthropoda</taxon>
        <taxon>Hexapoda</taxon>
        <taxon>Insecta</taxon>
        <taxon>Pterygota</taxon>
        <taxon>Neoptera</taxon>
        <taxon>Endopterygota</taxon>
        <taxon>Coleoptera</taxon>
        <taxon>Polyphaga</taxon>
        <taxon>Cucujiformia</taxon>
        <taxon>Chrysomeloidea</taxon>
        <taxon>Chrysomelidae</taxon>
        <taxon>Bruchinae</taxon>
        <taxon>Bruchini</taxon>
        <taxon>Callosobruchus</taxon>
    </lineage>
</organism>